<accession>A0ACC5PR42</accession>
<proteinExistence type="predicted"/>
<gene>
    <name evidence="1" type="ORF">IFT41_14990</name>
</gene>
<name>A0ACC5PR42_ENTAG</name>
<dbReference type="Proteomes" id="UP000610459">
    <property type="component" value="Unassembled WGS sequence"/>
</dbReference>
<evidence type="ECO:0000313" key="1">
    <source>
        <dbReference type="EMBL" id="MBD8127413.1"/>
    </source>
</evidence>
<comment type="caution">
    <text evidence="1">The sequence shown here is derived from an EMBL/GenBank/DDBJ whole genome shotgun (WGS) entry which is preliminary data.</text>
</comment>
<organism evidence="1 2">
    <name type="scientific">Enterobacter agglomerans</name>
    <name type="common">Erwinia herbicola</name>
    <name type="synonym">Pantoea agglomerans</name>
    <dbReference type="NCBI Taxonomy" id="549"/>
    <lineage>
        <taxon>Bacteria</taxon>
        <taxon>Pseudomonadati</taxon>
        <taxon>Pseudomonadota</taxon>
        <taxon>Gammaproteobacteria</taxon>
        <taxon>Enterobacterales</taxon>
        <taxon>Erwiniaceae</taxon>
        <taxon>Pantoea</taxon>
        <taxon>Pantoea agglomerans group</taxon>
    </lineage>
</organism>
<reference evidence="1 2" key="1">
    <citation type="journal article" date="2020" name="FEMS Microbiol. Ecol.">
        <title>Temporal dynamics of bacterial communities during seed development and maturation.</title>
        <authorList>
            <person name="Chesneau G."/>
            <person name="Torres-Cortes G."/>
            <person name="Briand M."/>
            <person name="Darrasse A."/>
            <person name="Preveaux A."/>
            <person name="Marais C."/>
            <person name="Jacques M.A."/>
            <person name="Shade A."/>
            <person name="Barret M."/>
        </authorList>
    </citation>
    <scope>NUCLEOTIDE SEQUENCE [LARGE SCALE GENOMIC DNA]</scope>
    <source>
        <strain evidence="1 2">CFBP13709</strain>
    </source>
</reference>
<sequence length="107" mass="11906">MNNSLIQGSVPELNIAGTQLDALGFTTDTPIRLVLRDNKISVTTVIDEAEWKVLCEASQQRQDLGAEWVRENGELVIGGDWLTGFDITEVEQLEITAEPGVIRLQRR</sequence>
<keyword evidence="2" id="KW-1185">Reference proteome</keyword>
<evidence type="ECO:0000313" key="2">
    <source>
        <dbReference type="Proteomes" id="UP000610459"/>
    </source>
</evidence>
<protein>
    <submittedName>
        <fullName evidence="1">Uncharacterized protein</fullName>
    </submittedName>
</protein>
<dbReference type="EMBL" id="JACYNR010000009">
    <property type="protein sequence ID" value="MBD8127413.1"/>
    <property type="molecule type" value="Genomic_DNA"/>
</dbReference>